<keyword evidence="1" id="KW-1133">Transmembrane helix</keyword>
<proteinExistence type="predicted"/>
<keyword evidence="2" id="KW-1185">Reference proteome</keyword>
<evidence type="ECO:0000313" key="3">
    <source>
        <dbReference type="WBParaSite" id="Gr19_v10_g12696.t1"/>
    </source>
</evidence>
<dbReference type="WBParaSite" id="Gr19_v10_g12696.t1">
    <property type="protein sequence ID" value="Gr19_v10_g12696.t1"/>
    <property type="gene ID" value="Gr19_v10_g12696"/>
</dbReference>
<dbReference type="AlphaFoldDB" id="A0A914H026"/>
<keyword evidence="1" id="KW-0472">Membrane</keyword>
<organism evidence="2 3">
    <name type="scientific">Globodera rostochiensis</name>
    <name type="common">Golden nematode worm</name>
    <name type="synonym">Heterodera rostochiensis</name>
    <dbReference type="NCBI Taxonomy" id="31243"/>
    <lineage>
        <taxon>Eukaryota</taxon>
        <taxon>Metazoa</taxon>
        <taxon>Ecdysozoa</taxon>
        <taxon>Nematoda</taxon>
        <taxon>Chromadorea</taxon>
        <taxon>Rhabditida</taxon>
        <taxon>Tylenchina</taxon>
        <taxon>Tylenchomorpha</taxon>
        <taxon>Tylenchoidea</taxon>
        <taxon>Heteroderidae</taxon>
        <taxon>Heteroderinae</taxon>
        <taxon>Globodera</taxon>
    </lineage>
</organism>
<protein>
    <submittedName>
        <fullName evidence="3">Uncharacterized protein</fullName>
    </submittedName>
</protein>
<keyword evidence="1" id="KW-0812">Transmembrane</keyword>
<name>A0A914H026_GLORO</name>
<reference evidence="3" key="1">
    <citation type="submission" date="2022-11" db="UniProtKB">
        <authorList>
            <consortium name="WormBaseParasite"/>
        </authorList>
    </citation>
    <scope>IDENTIFICATION</scope>
</reference>
<feature type="transmembrane region" description="Helical" evidence="1">
    <location>
        <begin position="17"/>
        <end position="33"/>
    </location>
</feature>
<dbReference type="Proteomes" id="UP000887572">
    <property type="component" value="Unplaced"/>
</dbReference>
<sequence length="104" mass="12142">MEGMEALKVEFFKSADPVNFIMYFWTTFAIILFDEKNNLTGERLVLRQIKTFEWLLVRCPIERDEAKWAELEKEAAEWNCIGINFKDNEIGDGMSDGNEAPENE</sequence>
<accession>A0A914H026</accession>
<evidence type="ECO:0000256" key="1">
    <source>
        <dbReference type="SAM" id="Phobius"/>
    </source>
</evidence>
<evidence type="ECO:0000313" key="2">
    <source>
        <dbReference type="Proteomes" id="UP000887572"/>
    </source>
</evidence>